<dbReference type="SUPFAM" id="SSF159594">
    <property type="entry name" value="XCC0632-like"/>
    <property type="match status" value="1"/>
</dbReference>
<dbReference type="Gene3D" id="3.40.50.10610">
    <property type="entry name" value="ABC-type transport auxiliary lipoprotein component"/>
    <property type="match status" value="1"/>
</dbReference>
<gene>
    <name evidence="3" type="ORF">AABB29_17715</name>
</gene>
<dbReference type="Pfam" id="PF03886">
    <property type="entry name" value="ABC_trans_aux"/>
    <property type="match status" value="1"/>
</dbReference>
<name>A0ABZ2V5V6_9RHOB</name>
<keyword evidence="4" id="KW-1185">Reference proteome</keyword>
<sequence>MLQRLLILAFAAFTACTPLADRLAVNPLPSALELRPLVGSVMVRTVSLPIYAAVEEIAIEAESGLIKINEDVLWADSPERAVTLVLTRTLSDILNINVGPEPWPFIGLPDVSVDIRVEKIIAGADSVFRLSGQYFIGGDAIDFRRTSQTFDIEIQMTDNSLQSVAAAQAAALLALSEQVARNLGR</sequence>
<keyword evidence="1" id="KW-0732">Signal</keyword>
<feature type="chain" id="PRO_5047275290" evidence="1">
    <location>
        <begin position="21"/>
        <end position="185"/>
    </location>
</feature>
<dbReference type="EMBL" id="CP150951">
    <property type="protein sequence ID" value="WZC48654.1"/>
    <property type="molecule type" value="Genomic_DNA"/>
</dbReference>
<reference evidence="4" key="1">
    <citation type="submission" date="2024-04" db="EMBL/GenBank/DDBJ databases">
        <title>Phylogenomic analyses of a clade within the roseobacter group suggest taxonomic reassignments of species of the genera Aestuariivita, Citreicella, Loktanella, Nautella, Pelagibaca, Ruegeria, Thalassobius, Thiobacimonas and Tropicibacter, and the proposal o.</title>
        <authorList>
            <person name="Jeon C.O."/>
        </authorList>
    </citation>
    <scope>NUCLEOTIDE SEQUENCE [LARGE SCALE GENOMIC DNA]</scope>
    <source>
        <strain evidence="4">BS5-3</strain>
    </source>
</reference>
<evidence type="ECO:0000256" key="1">
    <source>
        <dbReference type="SAM" id="SignalP"/>
    </source>
</evidence>
<proteinExistence type="predicted"/>
<protein>
    <submittedName>
        <fullName evidence="3">Membrane integrity-associated transporter subunit PqiC</fullName>
    </submittedName>
</protein>
<dbReference type="RefSeq" id="WP_341366768.1">
    <property type="nucleotide sequence ID" value="NZ_CP150951.2"/>
</dbReference>
<evidence type="ECO:0000313" key="4">
    <source>
        <dbReference type="Proteomes" id="UP001440612"/>
    </source>
</evidence>
<dbReference type="PROSITE" id="PS51257">
    <property type="entry name" value="PROKAR_LIPOPROTEIN"/>
    <property type="match status" value="1"/>
</dbReference>
<feature type="domain" description="ABC-type transport auxiliary lipoprotein component" evidence="2">
    <location>
        <begin position="39"/>
        <end position="180"/>
    </location>
</feature>
<organism evidence="3 4">
    <name type="scientific">Yoonia phaeophyticola</name>
    <dbReference type="NCBI Taxonomy" id="3137369"/>
    <lineage>
        <taxon>Bacteria</taxon>
        <taxon>Pseudomonadati</taxon>
        <taxon>Pseudomonadota</taxon>
        <taxon>Alphaproteobacteria</taxon>
        <taxon>Rhodobacterales</taxon>
        <taxon>Paracoccaceae</taxon>
        <taxon>Yoonia</taxon>
    </lineage>
</organism>
<accession>A0ABZ2V5V6</accession>
<evidence type="ECO:0000259" key="2">
    <source>
        <dbReference type="Pfam" id="PF03886"/>
    </source>
</evidence>
<dbReference type="Proteomes" id="UP001440612">
    <property type="component" value="Chromosome"/>
</dbReference>
<feature type="signal peptide" evidence="1">
    <location>
        <begin position="1"/>
        <end position="20"/>
    </location>
</feature>
<dbReference type="InterPro" id="IPR005586">
    <property type="entry name" value="ABC_trans_aux"/>
</dbReference>
<evidence type="ECO:0000313" key="3">
    <source>
        <dbReference type="EMBL" id="WZC48654.1"/>
    </source>
</evidence>